<protein>
    <submittedName>
        <fullName evidence="2">GNAT family N-acetyltransferase</fullName>
    </submittedName>
</protein>
<gene>
    <name evidence="2" type="ORF">G4Z02_05460</name>
</gene>
<dbReference type="RefSeq" id="WP_258876995.1">
    <property type="nucleotide sequence ID" value="NZ_CP048914.1"/>
</dbReference>
<dbReference type="AlphaFoldDB" id="A0A7L7KRK4"/>
<evidence type="ECO:0000313" key="2">
    <source>
        <dbReference type="EMBL" id="QMS85215.1"/>
    </source>
</evidence>
<dbReference type="KEGG" id="xcl:G4Z02_05460"/>
<reference evidence="2 3" key="1">
    <citation type="submission" date="2020-02" db="EMBL/GenBank/DDBJ databases">
        <authorList>
            <person name="Zheng R.K."/>
            <person name="Sun C.M."/>
        </authorList>
    </citation>
    <scope>NUCLEOTIDE SEQUENCE [LARGE SCALE GENOMIC DNA]</scope>
    <source>
        <strain evidence="3">zrk13</strain>
    </source>
</reference>
<dbReference type="Pfam" id="PF13673">
    <property type="entry name" value="Acetyltransf_10"/>
    <property type="match status" value="1"/>
</dbReference>
<dbReference type="InterPro" id="IPR016181">
    <property type="entry name" value="Acyl_CoA_acyltransferase"/>
</dbReference>
<dbReference type="PANTHER" id="PTHR43233:SF1">
    <property type="entry name" value="FAMILY N-ACETYLTRANSFERASE, PUTATIVE (AFU_ORTHOLOGUE AFUA_6G03350)-RELATED"/>
    <property type="match status" value="1"/>
</dbReference>
<dbReference type="InterPro" id="IPR053144">
    <property type="entry name" value="Acetyltransferase_Butenolide"/>
</dbReference>
<dbReference type="CDD" id="cd04301">
    <property type="entry name" value="NAT_SF"/>
    <property type="match status" value="1"/>
</dbReference>
<accession>A0A7L7KRK4</accession>
<dbReference type="PROSITE" id="PS51186">
    <property type="entry name" value="GNAT"/>
    <property type="match status" value="1"/>
</dbReference>
<feature type="domain" description="N-acetyltransferase" evidence="1">
    <location>
        <begin position="1"/>
        <end position="132"/>
    </location>
</feature>
<sequence>MTYQELLFDEDQILHLYNANHWTAYTKDKDTLFKGIIQSLDTLACYDNDQLVGLIRTVGDGHTMVYILDILVHPDYHRQGIGRTLINKILTKYTHVRQIHLATDNTPEQQAFYEAVGFQQYGDAGLVGYKRK</sequence>
<proteinExistence type="predicted"/>
<organism evidence="2 3">
    <name type="scientific">Candidatus Xianfuyuplasma coldseepsis</name>
    <dbReference type="NCBI Taxonomy" id="2782163"/>
    <lineage>
        <taxon>Bacteria</taxon>
        <taxon>Bacillati</taxon>
        <taxon>Mycoplasmatota</taxon>
        <taxon>Mollicutes</taxon>
        <taxon>Candidatus Izemoplasmatales</taxon>
        <taxon>Candidatus Izemoplasmataceae</taxon>
        <taxon>Candidatus Xianfuyuplasma</taxon>
    </lineage>
</organism>
<dbReference type="Proteomes" id="UP000514720">
    <property type="component" value="Chromosome"/>
</dbReference>
<keyword evidence="3" id="KW-1185">Reference proteome</keyword>
<dbReference type="Gene3D" id="3.40.630.30">
    <property type="match status" value="1"/>
</dbReference>
<dbReference type="InterPro" id="IPR000182">
    <property type="entry name" value="GNAT_dom"/>
</dbReference>
<name>A0A7L7KRK4_9MOLU</name>
<evidence type="ECO:0000313" key="3">
    <source>
        <dbReference type="Proteomes" id="UP000514720"/>
    </source>
</evidence>
<dbReference type="SUPFAM" id="SSF55729">
    <property type="entry name" value="Acyl-CoA N-acyltransferases (Nat)"/>
    <property type="match status" value="1"/>
</dbReference>
<dbReference type="EMBL" id="CP048914">
    <property type="protein sequence ID" value="QMS85215.1"/>
    <property type="molecule type" value="Genomic_DNA"/>
</dbReference>
<keyword evidence="2" id="KW-0808">Transferase</keyword>
<dbReference type="PANTHER" id="PTHR43233">
    <property type="entry name" value="FAMILY N-ACETYLTRANSFERASE, PUTATIVE (AFU_ORTHOLOGUE AFUA_6G03350)-RELATED"/>
    <property type="match status" value="1"/>
</dbReference>
<dbReference type="GO" id="GO:0016747">
    <property type="term" value="F:acyltransferase activity, transferring groups other than amino-acyl groups"/>
    <property type="evidence" value="ECO:0007669"/>
    <property type="project" value="InterPro"/>
</dbReference>
<evidence type="ECO:0000259" key="1">
    <source>
        <dbReference type="PROSITE" id="PS51186"/>
    </source>
</evidence>